<protein>
    <submittedName>
        <fullName evidence="1">Uncharacterized protein</fullName>
    </submittedName>
</protein>
<gene>
    <name evidence="1" type="ORF">GCM10011609_86770</name>
</gene>
<reference evidence="2" key="1">
    <citation type="journal article" date="2019" name="Int. J. Syst. Evol. Microbiol.">
        <title>The Global Catalogue of Microorganisms (GCM) 10K type strain sequencing project: providing services to taxonomists for standard genome sequencing and annotation.</title>
        <authorList>
            <consortium name="The Broad Institute Genomics Platform"/>
            <consortium name="The Broad Institute Genome Sequencing Center for Infectious Disease"/>
            <person name="Wu L."/>
            <person name="Ma J."/>
        </authorList>
    </citation>
    <scope>NUCLEOTIDE SEQUENCE [LARGE SCALE GENOMIC DNA]</scope>
    <source>
        <strain evidence="2">CGMCC 4.7319</strain>
    </source>
</reference>
<comment type="caution">
    <text evidence="1">The sequence shown here is derived from an EMBL/GenBank/DDBJ whole genome shotgun (WGS) entry which is preliminary data.</text>
</comment>
<dbReference type="Proteomes" id="UP000597656">
    <property type="component" value="Unassembled WGS sequence"/>
</dbReference>
<keyword evidence="2" id="KW-1185">Reference proteome</keyword>
<organism evidence="1 2">
    <name type="scientific">Lentzea pudingi</name>
    <dbReference type="NCBI Taxonomy" id="1789439"/>
    <lineage>
        <taxon>Bacteria</taxon>
        <taxon>Bacillati</taxon>
        <taxon>Actinomycetota</taxon>
        <taxon>Actinomycetes</taxon>
        <taxon>Pseudonocardiales</taxon>
        <taxon>Pseudonocardiaceae</taxon>
        <taxon>Lentzea</taxon>
    </lineage>
</organism>
<dbReference type="EMBL" id="BMNC01000032">
    <property type="protein sequence ID" value="GGN29604.1"/>
    <property type="molecule type" value="Genomic_DNA"/>
</dbReference>
<proteinExistence type="predicted"/>
<evidence type="ECO:0000313" key="2">
    <source>
        <dbReference type="Proteomes" id="UP000597656"/>
    </source>
</evidence>
<name>A0ABQ2ISZ4_9PSEU</name>
<evidence type="ECO:0000313" key="1">
    <source>
        <dbReference type="EMBL" id="GGN29604.1"/>
    </source>
</evidence>
<sequence length="85" mass="8687">MGAGDVAGAVALDEEGVARVGAVDPAVFGVAQWGEADGAFLGAALSAFDPFQAGQLVPGQSVELSEDQVEAGFDLNTWCAWCWRG</sequence>
<accession>A0ABQ2ISZ4</accession>